<keyword evidence="3" id="KW-1185">Reference proteome</keyword>
<reference evidence="2 3" key="1">
    <citation type="submission" date="2012-06" db="EMBL/GenBank/DDBJ databases">
        <title>The Genome Sequence of Aeromonas hydrophila SSU.</title>
        <authorList>
            <consortium name="The Broad Institute Genome Sequencing Platform"/>
            <person name="Earl A."/>
            <person name="Ward D."/>
            <person name="Feldgarden M."/>
            <person name="Gevers D."/>
            <person name="Chopra A."/>
            <person name="Walker B."/>
            <person name="Young S.K."/>
            <person name="Zeng Q."/>
            <person name="Gargeya S."/>
            <person name="Fitzgerald M."/>
            <person name="Haas B."/>
            <person name="Abouelleil A."/>
            <person name="Alvarado L."/>
            <person name="Arachchi H.M."/>
            <person name="Berlin A.M."/>
            <person name="Chapman S.B."/>
            <person name="Goldberg J."/>
            <person name="Griggs A."/>
            <person name="Gujja S."/>
            <person name="Hansen M."/>
            <person name="Howarth C."/>
            <person name="Imamovic A."/>
            <person name="Larimer J."/>
            <person name="McCowan C."/>
            <person name="Montmayeur A."/>
            <person name="Murphy C."/>
            <person name="Neiman D."/>
            <person name="Pearson M."/>
            <person name="Priest M."/>
            <person name="Roberts A."/>
            <person name="Saif S."/>
            <person name="Shea T."/>
            <person name="Sisk P."/>
            <person name="Sykes S."/>
            <person name="Wortman J."/>
            <person name="Nusbaum C."/>
            <person name="Birren B."/>
        </authorList>
    </citation>
    <scope>NUCLEOTIDE SEQUENCE [LARGE SCALE GENOMIC DNA]</scope>
    <source>
        <strain evidence="2 3">SSU</strain>
    </source>
</reference>
<comment type="caution">
    <text evidence="2">The sequence shown here is derived from an EMBL/GenBank/DDBJ whole genome shotgun (WGS) entry which is preliminary data.</text>
</comment>
<dbReference type="EMBL" id="AGWR01000040">
    <property type="protein sequence ID" value="EKB25808.1"/>
    <property type="molecule type" value="Genomic_DNA"/>
</dbReference>
<dbReference type="HOGENOM" id="CLU_2535114_0_0_6"/>
<accession>K1JGW0</accession>
<keyword evidence="1" id="KW-1133">Transmembrane helix</keyword>
<gene>
    <name evidence="2" type="ORF">HMPREF1171_04098</name>
</gene>
<sequence length="83" mass="9512">MIPTFNFCWGLKHLALYTVRAFSYSQQLGLVKQPDKGSDLHNIDLLFTTPLVLVFHKALIRLIFGLIKLQLMIVIRHGSSFNI</sequence>
<proteinExistence type="predicted"/>
<organism evidence="2 3">
    <name type="scientific">Aeromonas dhakensis</name>
    <dbReference type="NCBI Taxonomy" id="196024"/>
    <lineage>
        <taxon>Bacteria</taxon>
        <taxon>Pseudomonadati</taxon>
        <taxon>Pseudomonadota</taxon>
        <taxon>Gammaproteobacteria</taxon>
        <taxon>Aeromonadales</taxon>
        <taxon>Aeromonadaceae</taxon>
        <taxon>Aeromonas</taxon>
    </lineage>
</organism>
<dbReference type="AlphaFoldDB" id="K1JGW0"/>
<feature type="transmembrane region" description="Helical" evidence="1">
    <location>
        <begin position="45"/>
        <end position="67"/>
    </location>
</feature>
<keyword evidence="1" id="KW-0472">Membrane</keyword>
<dbReference type="Proteomes" id="UP000005149">
    <property type="component" value="Unassembled WGS sequence"/>
</dbReference>
<evidence type="ECO:0000313" key="2">
    <source>
        <dbReference type="EMBL" id="EKB25808.1"/>
    </source>
</evidence>
<keyword evidence="1" id="KW-0812">Transmembrane</keyword>
<name>K1JGW0_9GAMM</name>
<evidence type="ECO:0000313" key="3">
    <source>
        <dbReference type="Proteomes" id="UP000005149"/>
    </source>
</evidence>
<evidence type="ECO:0000256" key="1">
    <source>
        <dbReference type="SAM" id="Phobius"/>
    </source>
</evidence>
<protein>
    <submittedName>
        <fullName evidence="2">Uncharacterized protein</fullName>
    </submittedName>
</protein>